<evidence type="ECO:0000313" key="3">
    <source>
        <dbReference type="EMBL" id="PWW22430.1"/>
    </source>
</evidence>
<accession>A0A317QL91</accession>
<dbReference type="RefSeq" id="WP_110005056.1">
    <property type="nucleotide sequence ID" value="NZ_QGTX01000001.1"/>
</dbReference>
<sequence>MSSSLRMRLARPLVVVALLGSLVACGDNTDFSRGPTNCDANGQNANNDNDASCQETGPNPGNDAPTTDDASTNEDGSDD</sequence>
<dbReference type="PROSITE" id="PS51257">
    <property type="entry name" value="PROKAR_LIPOPROTEIN"/>
    <property type="match status" value="1"/>
</dbReference>
<reference evidence="4" key="1">
    <citation type="submission" date="2018-05" db="EMBL/GenBank/DDBJ databases">
        <authorList>
            <person name="Klenk H.-P."/>
            <person name="Huntemann M."/>
            <person name="Clum A."/>
            <person name="Pillay M."/>
            <person name="Palaniappan K."/>
            <person name="Varghese N."/>
            <person name="Mikhailova N."/>
            <person name="Stamatis D."/>
            <person name="Reddy T."/>
            <person name="Daum C."/>
            <person name="Shapiro N."/>
            <person name="Ivanova N."/>
            <person name="Kyrpides N."/>
            <person name="Woyke T."/>
        </authorList>
    </citation>
    <scope>NUCLEOTIDE SEQUENCE [LARGE SCALE GENOMIC DNA]</scope>
    <source>
        <strain evidence="4">DSM 45417</strain>
    </source>
</reference>
<dbReference type="AlphaFoldDB" id="A0A317QL91"/>
<dbReference type="Proteomes" id="UP000246661">
    <property type="component" value="Unassembled WGS sequence"/>
</dbReference>
<feature type="chain" id="PRO_5016286381" description="Lipoprotein" evidence="2">
    <location>
        <begin position="27"/>
        <end position="79"/>
    </location>
</feature>
<proteinExistence type="predicted"/>
<evidence type="ECO:0000313" key="4">
    <source>
        <dbReference type="Proteomes" id="UP000246661"/>
    </source>
</evidence>
<feature type="signal peptide" evidence="2">
    <location>
        <begin position="1"/>
        <end position="26"/>
    </location>
</feature>
<keyword evidence="4" id="KW-1185">Reference proteome</keyword>
<gene>
    <name evidence="3" type="ORF">JD79_01582</name>
</gene>
<organism evidence="3 4">
    <name type="scientific">Geodermatophilus normandii</name>
    <dbReference type="NCBI Taxonomy" id="1137989"/>
    <lineage>
        <taxon>Bacteria</taxon>
        <taxon>Bacillati</taxon>
        <taxon>Actinomycetota</taxon>
        <taxon>Actinomycetes</taxon>
        <taxon>Geodermatophilales</taxon>
        <taxon>Geodermatophilaceae</taxon>
        <taxon>Geodermatophilus</taxon>
    </lineage>
</organism>
<feature type="compositionally biased region" description="Polar residues" evidence="1">
    <location>
        <begin position="52"/>
        <end position="70"/>
    </location>
</feature>
<name>A0A317QL91_9ACTN</name>
<feature type="region of interest" description="Disordered" evidence="1">
    <location>
        <begin position="30"/>
        <end position="79"/>
    </location>
</feature>
<evidence type="ECO:0008006" key="5">
    <source>
        <dbReference type="Google" id="ProtNLM"/>
    </source>
</evidence>
<feature type="compositionally biased region" description="Low complexity" evidence="1">
    <location>
        <begin position="37"/>
        <end position="51"/>
    </location>
</feature>
<dbReference type="EMBL" id="QGTX01000001">
    <property type="protein sequence ID" value="PWW22430.1"/>
    <property type="molecule type" value="Genomic_DNA"/>
</dbReference>
<comment type="caution">
    <text evidence="3">The sequence shown here is derived from an EMBL/GenBank/DDBJ whole genome shotgun (WGS) entry which is preliminary data.</text>
</comment>
<evidence type="ECO:0000256" key="2">
    <source>
        <dbReference type="SAM" id="SignalP"/>
    </source>
</evidence>
<evidence type="ECO:0000256" key="1">
    <source>
        <dbReference type="SAM" id="MobiDB-lite"/>
    </source>
</evidence>
<keyword evidence="2" id="KW-0732">Signal</keyword>
<protein>
    <recommendedName>
        <fullName evidence="5">Lipoprotein</fullName>
    </recommendedName>
</protein>